<comment type="caution">
    <text evidence="3">The sequence shown here is derived from an EMBL/GenBank/DDBJ whole genome shotgun (WGS) entry which is preliminary data.</text>
</comment>
<accession>A0ABP0BDD8</accession>
<organism evidence="3 4">
    <name type="scientific">Sporothrix eucalyptigena</name>
    <dbReference type="NCBI Taxonomy" id="1812306"/>
    <lineage>
        <taxon>Eukaryota</taxon>
        <taxon>Fungi</taxon>
        <taxon>Dikarya</taxon>
        <taxon>Ascomycota</taxon>
        <taxon>Pezizomycotina</taxon>
        <taxon>Sordariomycetes</taxon>
        <taxon>Sordariomycetidae</taxon>
        <taxon>Ophiostomatales</taxon>
        <taxon>Ophiostomataceae</taxon>
        <taxon>Sporothrix</taxon>
    </lineage>
</organism>
<protein>
    <recommendedName>
        <fullName evidence="2">Myb-like DNA-binding domain-containing protein</fullName>
    </recommendedName>
</protein>
<feature type="compositionally biased region" description="Polar residues" evidence="1">
    <location>
        <begin position="131"/>
        <end position="141"/>
    </location>
</feature>
<keyword evidence="4" id="KW-1185">Reference proteome</keyword>
<feature type="compositionally biased region" description="Polar residues" evidence="1">
    <location>
        <begin position="156"/>
        <end position="170"/>
    </location>
</feature>
<evidence type="ECO:0000256" key="1">
    <source>
        <dbReference type="SAM" id="MobiDB-lite"/>
    </source>
</evidence>
<proteinExistence type="predicted"/>
<dbReference type="Proteomes" id="UP001642482">
    <property type="component" value="Unassembled WGS sequence"/>
</dbReference>
<gene>
    <name evidence="3" type="ORF">SEUCBS140593_003251</name>
</gene>
<feature type="domain" description="Myb-like DNA-binding" evidence="2">
    <location>
        <begin position="4"/>
        <end position="50"/>
    </location>
</feature>
<evidence type="ECO:0000313" key="3">
    <source>
        <dbReference type="EMBL" id="CAK7217561.1"/>
    </source>
</evidence>
<dbReference type="EMBL" id="CAWUHD010000024">
    <property type="protein sequence ID" value="CAK7217561.1"/>
    <property type="molecule type" value="Genomic_DNA"/>
</dbReference>
<dbReference type="InterPro" id="IPR054505">
    <property type="entry name" value="Myb_DNA-bind_8"/>
</dbReference>
<name>A0ABP0BDD8_9PEZI</name>
<dbReference type="Pfam" id="PF22980">
    <property type="entry name" value="Myb_DNA-bind_8"/>
    <property type="match status" value="1"/>
</dbReference>
<reference evidence="3 4" key="1">
    <citation type="submission" date="2024-01" db="EMBL/GenBank/DDBJ databases">
        <authorList>
            <person name="Allen C."/>
            <person name="Tagirdzhanova G."/>
        </authorList>
    </citation>
    <scope>NUCLEOTIDE SEQUENCE [LARGE SCALE GENOMIC DNA]</scope>
</reference>
<sequence length="229" mass="23732">MSATEQVSFLLACIKHTATGGKIDFATVATELKIPTKAAAAKRFERLKKRARSTDFGACTAAVSGAESDGDNAPATSKPQRTPAKPRAKEKLTATATTASAEVGSGEVSASPVDTKATTKPSSNKRKRTAAPSNSDTGDSASSDHKDDSNEDPAYTGNQSVTANHTSTRVPTPKRAKAMKAAEGIKLEAKAEAAELDEETASIGKIESSLVIDITVGEFDDGDMSDDAI</sequence>
<evidence type="ECO:0000313" key="4">
    <source>
        <dbReference type="Proteomes" id="UP001642482"/>
    </source>
</evidence>
<feature type="region of interest" description="Disordered" evidence="1">
    <location>
        <begin position="62"/>
        <end position="179"/>
    </location>
</feature>
<evidence type="ECO:0000259" key="2">
    <source>
        <dbReference type="Pfam" id="PF22980"/>
    </source>
</evidence>